<dbReference type="PROSITE" id="PS51352">
    <property type="entry name" value="THIOREDOXIN_2"/>
    <property type="match status" value="1"/>
</dbReference>
<dbReference type="EMBL" id="JAHWDF010000003">
    <property type="protein sequence ID" value="MBW2960931.1"/>
    <property type="molecule type" value="Genomic_DNA"/>
</dbReference>
<name>A0ABS6VZB0_9FLAO</name>
<dbReference type="Pfam" id="PF14595">
    <property type="entry name" value="Thioredoxin_9"/>
    <property type="match status" value="1"/>
</dbReference>
<evidence type="ECO:0000259" key="2">
    <source>
        <dbReference type="PROSITE" id="PS51352"/>
    </source>
</evidence>
<gene>
    <name evidence="3" type="ORF">KW502_03855</name>
</gene>
<comment type="caution">
    <text evidence="3">The sequence shown here is derived from an EMBL/GenBank/DDBJ whole genome shotgun (WGS) entry which is preliminary data.</text>
</comment>
<organism evidence="3 4">
    <name type="scientific">Mesonia aestuariivivens</name>
    <dbReference type="NCBI Taxonomy" id="2796128"/>
    <lineage>
        <taxon>Bacteria</taxon>
        <taxon>Pseudomonadati</taxon>
        <taxon>Bacteroidota</taxon>
        <taxon>Flavobacteriia</taxon>
        <taxon>Flavobacteriales</taxon>
        <taxon>Flavobacteriaceae</taxon>
        <taxon>Mesonia</taxon>
    </lineage>
</organism>
<dbReference type="InterPro" id="IPR013766">
    <property type="entry name" value="Thioredoxin_domain"/>
</dbReference>
<keyword evidence="4" id="KW-1185">Reference proteome</keyword>
<sequence>MIVKNINTRKVFFILFFLANLMVFAQDKLTPNDRNYTGIITEEDFRTGYTQDWFIKGFTDYKPNAKVLKKLKKPLKKHSIKVFMGTWCPDSRREVPKLLKILDEVGFKEKNIEIYAMDHSKSTKENYEANLDVHHVPTLIFFDKKGNEVNRFVEFPIKTIEKDILKIVTDQSYKNPYEK</sequence>
<dbReference type="Proteomes" id="UP000719267">
    <property type="component" value="Unassembled WGS sequence"/>
</dbReference>
<proteinExistence type="predicted"/>
<keyword evidence="1" id="KW-0732">Signal</keyword>
<feature type="domain" description="Thioredoxin" evidence="2">
    <location>
        <begin position="45"/>
        <end position="173"/>
    </location>
</feature>
<reference evidence="3 4" key="1">
    <citation type="submission" date="2021-07" db="EMBL/GenBank/DDBJ databases">
        <title>Mesonia aestuariivivens sp. nov., isolated from a tidal flat.</title>
        <authorList>
            <person name="Kim Y.-O."/>
            <person name="Yoon J.-H."/>
        </authorList>
    </citation>
    <scope>NUCLEOTIDE SEQUENCE [LARGE SCALE GENOMIC DNA]</scope>
    <source>
        <strain evidence="3 4">JHPTF-M18</strain>
    </source>
</reference>
<evidence type="ECO:0000256" key="1">
    <source>
        <dbReference type="SAM" id="SignalP"/>
    </source>
</evidence>
<dbReference type="RefSeq" id="WP_219039219.1">
    <property type="nucleotide sequence ID" value="NZ_JAHWDF010000003.1"/>
</dbReference>
<protein>
    <submittedName>
        <fullName evidence="3">Thioredoxin family protein</fullName>
    </submittedName>
</protein>
<evidence type="ECO:0000313" key="3">
    <source>
        <dbReference type="EMBL" id="MBW2960931.1"/>
    </source>
</evidence>
<feature type="signal peptide" evidence="1">
    <location>
        <begin position="1"/>
        <end position="25"/>
    </location>
</feature>
<feature type="chain" id="PRO_5045640131" evidence="1">
    <location>
        <begin position="26"/>
        <end position="179"/>
    </location>
</feature>
<evidence type="ECO:0000313" key="4">
    <source>
        <dbReference type="Proteomes" id="UP000719267"/>
    </source>
</evidence>
<accession>A0ABS6VZB0</accession>